<sequence>MKKTLVQVNDVNTDVKKTLVQVNDVREREPNFMLLRLPEKDNYKDQVIQILRQLTEHTIGATLEDYEVRSRWKIADNESVAAIGGAVGGSKTGFGDFDDYGGVNLGDNEKTERGLVGDGAVGDGAVGGLVIYKRTEIPVVTTFEVLAVRLIHESQDFIILAIYRPDKKLISFKRINKVYNDSYKTFYMQLHFHGPHAYQFLRKSGLTLPHSRTLNK</sequence>
<organism evidence="3 4">
    <name type="scientific">Helobdella robusta</name>
    <name type="common">Californian leech</name>
    <dbReference type="NCBI Taxonomy" id="6412"/>
    <lineage>
        <taxon>Eukaryota</taxon>
        <taxon>Metazoa</taxon>
        <taxon>Spiralia</taxon>
        <taxon>Lophotrochozoa</taxon>
        <taxon>Annelida</taxon>
        <taxon>Clitellata</taxon>
        <taxon>Hirudinea</taxon>
        <taxon>Rhynchobdellida</taxon>
        <taxon>Glossiphoniidae</taxon>
        <taxon>Helobdella</taxon>
    </lineage>
</organism>
<feature type="domain" description="THAP9-like helix-turn-helix" evidence="1">
    <location>
        <begin position="166"/>
        <end position="216"/>
    </location>
</feature>
<reference evidence="3" key="3">
    <citation type="submission" date="2015-06" db="UniProtKB">
        <authorList>
            <consortium name="EnsemblMetazoa"/>
        </authorList>
    </citation>
    <scope>IDENTIFICATION</scope>
</reference>
<dbReference type="GeneID" id="20206263"/>
<dbReference type="OrthoDB" id="10072198at2759"/>
<dbReference type="InParanoid" id="T1FBR4"/>
<dbReference type="Proteomes" id="UP000015101">
    <property type="component" value="Unassembled WGS sequence"/>
</dbReference>
<dbReference type="EnsemblMetazoa" id="HelroT177475">
    <property type="protein sequence ID" value="HelroP177475"/>
    <property type="gene ID" value="HelroG177475"/>
</dbReference>
<dbReference type="EMBL" id="AMQM01006075">
    <property type="status" value="NOT_ANNOTATED_CDS"/>
    <property type="molecule type" value="Genomic_DNA"/>
</dbReference>
<dbReference type="EMBL" id="KB097269">
    <property type="protein sequence ID" value="ESN97840.1"/>
    <property type="molecule type" value="Genomic_DNA"/>
</dbReference>
<dbReference type="CTD" id="20206263"/>
<accession>T1FBR4</accession>
<evidence type="ECO:0000259" key="1">
    <source>
        <dbReference type="Pfam" id="PF12017"/>
    </source>
</evidence>
<evidence type="ECO:0000313" key="3">
    <source>
        <dbReference type="EnsemblMetazoa" id="HelroP177475"/>
    </source>
</evidence>
<dbReference type="RefSeq" id="XP_009023922.1">
    <property type="nucleotide sequence ID" value="XM_009025674.1"/>
</dbReference>
<evidence type="ECO:0000313" key="2">
    <source>
        <dbReference type="EMBL" id="ESN97840.1"/>
    </source>
</evidence>
<evidence type="ECO:0000313" key="4">
    <source>
        <dbReference type="Proteomes" id="UP000015101"/>
    </source>
</evidence>
<reference evidence="2 4" key="2">
    <citation type="journal article" date="2013" name="Nature">
        <title>Insights into bilaterian evolution from three spiralian genomes.</title>
        <authorList>
            <person name="Simakov O."/>
            <person name="Marletaz F."/>
            <person name="Cho S.J."/>
            <person name="Edsinger-Gonzales E."/>
            <person name="Havlak P."/>
            <person name="Hellsten U."/>
            <person name="Kuo D.H."/>
            <person name="Larsson T."/>
            <person name="Lv J."/>
            <person name="Arendt D."/>
            <person name="Savage R."/>
            <person name="Osoegawa K."/>
            <person name="de Jong P."/>
            <person name="Grimwood J."/>
            <person name="Chapman J.A."/>
            <person name="Shapiro H."/>
            <person name="Aerts A."/>
            <person name="Otillar R.P."/>
            <person name="Terry A.Y."/>
            <person name="Boore J.L."/>
            <person name="Grigoriev I.V."/>
            <person name="Lindberg D.R."/>
            <person name="Seaver E.C."/>
            <person name="Weisblat D.A."/>
            <person name="Putnam N.H."/>
            <person name="Rokhsar D.S."/>
        </authorList>
    </citation>
    <scope>NUCLEOTIDE SEQUENCE</scope>
</reference>
<protein>
    <recommendedName>
        <fullName evidence="1">THAP9-like helix-turn-helix domain-containing protein</fullName>
    </recommendedName>
</protein>
<dbReference type="InterPro" id="IPR021896">
    <property type="entry name" value="THAP9-like_HTH"/>
</dbReference>
<keyword evidence="4" id="KW-1185">Reference proteome</keyword>
<proteinExistence type="predicted"/>
<dbReference type="KEGG" id="hro:HELRODRAFT_177475"/>
<dbReference type="HOGENOM" id="CLU_1278878_0_0_1"/>
<name>T1FBR4_HELRO</name>
<dbReference type="AlphaFoldDB" id="T1FBR4"/>
<dbReference type="Pfam" id="PF12017">
    <property type="entry name" value="Tnp_P_element"/>
    <property type="match status" value="1"/>
</dbReference>
<gene>
    <name evidence="3" type="primary">20206263</name>
    <name evidence="2" type="ORF">HELRODRAFT_177475</name>
</gene>
<reference evidence="4" key="1">
    <citation type="submission" date="2012-12" db="EMBL/GenBank/DDBJ databases">
        <authorList>
            <person name="Hellsten U."/>
            <person name="Grimwood J."/>
            <person name="Chapman J.A."/>
            <person name="Shapiro H."/>
            <person name="Aerts A."/>
            <person name="Otillar R.P."/>
            <person name="Terry A.Y."/>
            <person name="Boore J.L."/>
            <person name="Simakov O."/>
            <person name="Marletaz F."/>
            <person name="Cho S.-J."/>
            <person name="Edsinger-Gonzales E."/>
            <person name="Havlak P."/>
            <person name="Kuo D.-H."/>
            <person name="Larsson T."/>
            <person name="Lv J."/>
            <person name="Arendt D."/>
            <person name="Savage R."/>
            <person name="Osoegawa K."/>
            <person name="de Jong P."/>
            <person name="Lindberg D.R."/>
            <person name="Seaver E.C."/>
            <person name="Weisblat D.A."/>
            <person name="Putnam N.H."/>
            <person name="Grigoriev I.V."/>
            <person name="Rokhsar D.S."/>
        </authorList>
    </citation>
    <scope>NUCLEOTIDE SEQUENCE</scope>
</reference>